<comment type="caution">
    <text evidence="1">The sequence shown here is derived from an EMBL/GenBank/DDBJ whole genome shotgun (WGS) entry which is preliminary data.</text>
</comment>
<gene>
    <name evidence="1" type="ORF">A2Y82_03900</name>
</gene>
<reference evidence="1 2" key="1">
    <citation type="journal article" date="2016" name="Nat. Commun.">
        <title>Thousands of microbial genomes shed light on interconnected biogeochemical processes in an aquifer system.</title>
        <authorList>
            <person name="Anantharaman K."/>
            <person name="Brown C.T."/>
            <person name="Hug L.A."/>
            <person name="Sharon I."/>
            <person name="Castelle C.J."/>
            <person name="Probst A.J."/>
            <person name="Thomas B.C."/>
            <person name="Singh A."/>
            <person name="Wilkins M.J."/>
            <person name="Karaoz U."/>
            <person name="Brodie E.L."/>
            <person name="Williams K.H."/>
            <person name="Hubbard S.S."/>
            <person name="Banfield J.F."/>
        </authorList>
    </citation>
    <scope>NUCLEOTIDE SEQUENCE [LARGE SCALE GENOMIC DNA]</scope>
</reference>
<name>A0A1G1XN30_9BACT</name>
<sequence>MAKNFRQWEENFLKNFQKALARNFGQTIKLKADQLAAGMLVRAWDEKELLKNEQGKAIVFITASSTELSYPRLYQLKEWLAAMGQLENLKALKEIVSMRFQPLKIYNPNKAPSSQHYVAYLPKKKGQADYKQHFVYKDKVDNFRLGNCQGKCEVIKHLHQAIFPLPPKTVLVSIDEAKKILTPNQSHS</sequence>
<accession>A0A1G1XN30</accession>
<protein>
    <submittedName>
        <fullName evidence="1">Uncharacterized protein</fullName>
    </submittedName>
</protein>
<organism evidence="1 2">
    <name type="scientific">Candidatus Buchananbacteria bacterium RBG_13_36_9</name>
    <dbReference type="NCBI Taxonomy" id="1797530"/>
    <lineage>
        <taxon>Bacteria</taxon>
        <taxon>Candidatus Buchananiibacteriota</taxon>
    </lineage>
</organism>
<dbReference type="EMBL" id="MHHZ01000020">
    <property type="protein sequence ID" value="OGY41324.1"/>
    <property type="molecule type" value="Genomic_DNA"/>
</dbReference>
<dbReference type="Proteomes" id="UP000176498">
    <property type="component" value="Unassembled WGS sequence"/>
</dbReference>
<evidence type="ECO:0000313" key="2">
    <source>
        <dbReference type="Proteomes" id="UP000176498"/>
    </source>
</evidence>
<proteinExistence type="predicted"/>
<dbReference type="AlphaFoldDB" id="A0A1G1XN30"/>
<evidence type="ECO:0000313" key="1">
    <source>
        <dbReference type="EMBL" id="OGY41324.1"/>
    </source>
</evidence>